<keyword evidence="2" id="KW-0808">Transferase</keyword>
<gene>
    <name evidence="2" type="ORF">T229_13515</name>
</gene>
<dbReference type="PATRIC" id="fig|1410950.3.peg.2098"/>
<name>W2C8I5_9BACT</name>
<comment type="caution">
    <text evidence="2">The sequence shown here is derived from an EMBL/GenBank/DDBJ whole genome shotgun (WGS) entry which is preliminary data.</text>
</comment>
<accession>W2C8I5</accession>
<feature type="domain" description="N-acetyltransferase" evidence="1">
    <location>
        <begin position="2"/>
        <end position="154"/>
    </location>
</feature>
<dbReference type="Gene3D" id="3.40.630.30">
    <property type="match status" value="1"/>
</dbReference>
<evidence type="ECO:0000313" key="2">
    <source>
        <dbReference type="EMBL" id="ETK03544.1"/>
    </source>
</evidence>
<sequence>MKRIRLTNPGHPDFARAWRLYKESFPVDERRRLNSHRRIMLRSIYHFDVVMDHNVFIGILLWWDFESVRYIEHLAVVPTLRGMQHGERILRHFLSESDMPVWLEVEPPDNELRNRRVGFYRRVGFTLNEHDYTQPAYEKSSQPVPLLVMTYPEAITEPDIRFFCRQYHPLLTDYSLAGA</sequence>
<dbReference type="InterPro" id="IPR000182">
    <property type="entry name" value="GNAT_dom"/>
</dbReference>
<dbReference type="InterPro" id="IPR016181">
    <property type="entry name" value="Acyl_CoA_acyltransferase"/>
</dbReference>
<protein>
    <submittedName>
        <fullName evidence="2">GNAT family acetyltransferase</fullName>
    </submittedName>
</protein>
<dbReference type="Proteomes" id="UP000018872">
    <property type="component" value="Unassembled WGS sequence"/>
</dbReference>
<reference evidence="2 3" key="1">
    <citation type="submission" date="2013-11" db="EMBL/GenBank/DDBJ databases">
        <title>Single cell genomics of uncultured Tannerella BU063 (oral taxon 286).</title>
        <authorList>
            <person name="Beall C.J."/>
            <person name="Campbell A.G."/>
            <person name="Griffen A.L."/>
            <person name="Podar M."/>
            <person name="Leys E.J."/>
        </authorList>
    </citation>
    <scope>NUCLEOTIDE SEQUENCE [LARGE SCALE GENOMIC DNA]</scope>
    <source>
        <strain evidence="2">Cell 5</strain>
    </source>
</reference>
<dbReference type="GO" id="GO:0016747">
    <property type="term" value="F:acyltransferase activity, transferring groups other than amino-acyl groups"/>
    <property type="evidence" value="ECO:0007669"/>
    <property type="project" value="InterPro"/>
</dbReference>
<proteinExistence type="predicted"/>
<dbReference type="EMBL" id="AYYC01000734">
    <property type="protein sequence ID" value="ETK03544.1"/>
    <property type="molecule type" value="Genomic_DNA"/>
</dbReference>
<dbReference type="AlphaFoldDB" id="W2C8I5"/>
<evidence type="ECO:0000259" key="1">
    <source>
        <dbReference type="PROSITE" id="PS51186"/>
    </source>
</evidence>
<dbReference type="SUPFAM" id="SSF55729">
    <property type="entry name" value="Acyl-CoA N-acyltransferases (Nat)"/>
    <property type="match status" value="1"/>
</dbReference>
<dbReference type="Pfam" id="PF00583">
    <property type="entry name" value="Acetyltransf_1"/>
    <property type="match status" value="1"/>
</dbReference>
<dbReference type="PROSITE" id="PS51186">
    <property type="entry name" value="GNAT"/>
    <property type="match status" value="1"/>
</dbReference>
<organism evidence="2 3">
    <name type="scientific">Tannerella sp. oral taxon BU063 isolate Cell 5</name>
    <dbReference type="NCBI Taxonomy" id="1410950"/>
    <lineage>
        <taxon>Bacteria</taxon>
        <taxon>Pseudomonadati</taxon>
        <taxon>Bacteroidota</taxon>
        <taxon>Bacteroidia</taxon>
        <taxon>Bacteroidales</taxon>
        <taxon>Tannerellaceae</taxon>
        <taxon>Tannerella</taxon>
    </lineage>
</organism>
<evidence type="ECO:0000313" key="3">
    <source>
        <dbReference type="Proteomes" id="UP000018872"/>
    </source>
</evidence>